<name>A0A382HA73_9ZZZZ</name>
<dbReference type="SUPFAM" id="SSF54534">
    <property type="entry name" value="FKBP-like"/>
    <property type="match status" value="1"/>
</dbReference>
<comment type="catalytic activity">
    <reaction evidence="1">
        <text>[protein]-peptidylproline (omega=180) = [protein]-peptidylproline (omega=0)</text>
        <dbReference type="Rhea" id="RHEA:16237"/>
        <dbReference type="Rhea" id="RHEA-COMP:10747"/>
        <dbReference type="Rhea" id="RHEA-COMP:10748"/>
        <dbReference type="ChEBI" id="CHEBI:83833"/>
        <dbReference type="ChEBI" id="CHEBI:83834"/>
        <dbReference type="EC" id="5.2.1.8"/>
    </reaction>
</comment>
<dbReference type="GO" id="GO:0042026">
    <property type="term" value="P:protein refolding"/>
    <property type="evidence" value="ECO:0007669"/>
    <property type="project" value="UniProtKB-ARBA"/>
</dbReference>
<dbReference type="InterPro" id="IPR054016">
    <property type="entry name" value="FKBP26_IF"/>
</dbReference>
<dbReference type="InterPro" id="IPR046357">
    <property type="entry name" value="PPIase_dom_sf"/>
</dbReference>
<evidence type="ECO:0000256" key="2">
    <source>
        <dbReference type="ARBA" id="ARBA00004496"/>
    </source>
</evidence>
<keyword evidence="8" id="KW-0413">Isomerase</keyword>
<dbReference type="InterPro" id="IPR001179">
    <property type="entry name" value="PPIase_FKBP_dom"/>
</dbReference>
<keyword evidence="6" id="KW-0697">Rotamase</keyword>
<evidence type="ECO:0000256" key="5">
    <source>
        <dbReference type="ARBA" id="ARBA00022490"/>
    </source>
</evidence>
<keyword evidence="7" id="KW-0143">Chaperone</keyword>
<organism evidence="10">
    <name type="scientific">marine metagenome</name>
    <dbReference type="NCBI Taxonomy" id="408172"/>
    <lineage>
        <taxon>unclassified sequences</taxon>
        <taxon>metagenomes</taxon>
        <taxon>ecological metagenomes</taxon>
    </lineage>
</organism>
<dbReference type="Gene3D" id="3.10.50.40">
    <property type="match status" value="1"/>
</dbReference>
<accession>A0A382HA73</accession>
<dbReference type="AlphaFoldDB" id="A0A382HA73"/>
<dbReference type="Gene3D" id="2.40.10.330">
    <property type="match status" value="1"/>
</dbReference>
<evidence type="ECO:0000256" key="3">
    <source>
        <dbReference type="ARBA" id="ARBA00006577"/>
    </source>
</evidence>
<dbReference type="EMBL" id="UINC01060091">
    <property type="protein sequence ID" value="SVB84224.1"/>
    <property type="molecule type" value="Genomic_DNA"/>
</dbReference>
<evidence type="ECO:0000256" key="1">
    <source>
        <dbReference type="ARBA" id="ARBA00000971"/>
    </source>
</evidence>
<comment type="similarity">
    <text evidence="3">Belongs to the FKBP-type PPIase family.</text>
</comment>
<proteinExistence type="inferred from homology"/>
<protein>
    <recommendedName>
        <fullName evidence="4">peptidylprolyl isomerase</fullName>
        <ecNumber evidence="4">5.2.1.8</ecNumber>
    </recommendedName>
</protein>
<reference evidence="10" key="1">
    <citation type="submission" date="2018-05" db="EMBL/GenBank/DDBJ databases">
        <authorList>
            <person name="Lanie J.A."/>
            <person name="Ng W.-L."/>
            <person name="Kazmierczak K.M."/>
            <person name="Andrzejewski T.M."/>
            <person name="Davidsen T.M."/>
            <person name="Wayne K.J."/>
            <person name="Tettelin H."/>
            <person name="Glass J.I."/>
            <person name="Rusch D."/>
            <person name="Podicherti R."/>
            <person name="Tsui H.-C.T."/>
            <person name="Winkler M.E."/>
        </authorList>
    </citation>
    <scope>NUCLEOTIDE SEQUENCE</scope>
</reference>
<dbReference type="Pfam" id="PF22199">
    <property type="entry name" value="FKBP26_IF"/>
    <property type="match status" value="1"/>
</dbReference>
<keyword evidence="5" id="KW-0963">Cytoplasm</keyword>
<evidence type="ECO:0000256" key="8">
    <source>
        <dbReference type="ARBA" id="ARBA00023235"/>
    </source>
</evidence>
<dbReference type="PANTHER" id="PTHR47861">
    <property type="entry name" value="FKBP-TYPE PEPTIDYL-PROLYL CIS-TRANS ISOMERASE SLYD"/>
    <property type="match status" value="1"/>
</dbReference>
<sequence length="216" mass="24240">MTKIKKGDLIELDFIGTFKDNGEIFDLTIESEAKKNKIYDPNFKYKPMKAFVGSGQLLKGIDKKLVGSEIGKKMEFDLEPKEAFGSRNSKLIQLISLNKLRSKKVNPVVGMRLDVDGQQATVRSVNGGRVLLDFNHPFAGKDVHYMLKPIKVFSKIKDKVSFSTELLGFQAEGLKVEGKKVTFKLPNKEKLGKPFLDLIVKQVKKLVPEVNDVIIA</sequence>
<evidence type="ECO:0000259" key="9">
    <source>
        <dbReference type="PROSITE" id="PS50059"/>
    </source>
</evidence>
<dbReference type="GO" id="GO:0005737">
    <property type="term" value="C:cytoplasm"/>
    <property type="evidence" value="ECO:0007669"/>
    <property type="project" value="UniProtKB-SubCell"/>
</dbReference>
<feature type="domain" description="PPIase FKBP-type" evidence="9">
    <location>
        <begin position="7"/>
        <end position="121"/>
    </location>
</feature>
<dbReference type="Pfam" id="PF00254">
    <property type="entry name" value="FKBP_C"/>
    <property type="match status" value="1"/>
</dbReference>
<evidence type="ECO:0000256" key="6">
    <source>
        <dbReference type="ARBA" id="ARBA00023110"/>
    </source>
</evidence>
<dbReference type="EC" id="5.2.1.8" evidence="4"/>
<evidence type="ECO:0000256" key="7">
    <source>
        <dbReference type="ARBA" id="ARBA00023186"/>
    </source>
</evidence>
<dbReference type="InterPro" id="IPR048261">
    <property type="entry name" value="SlpA/SlyD-like_ins_sf"/>
</dbReference>
<dbReference type="PANTHER" id="PTHR47861:SF3">
    <property type="entry name" value="FKBP-TYPE PEPTIDYL-PROLYL CIS-TRANS ISOMERASE SLYD"/>
    <property type="match status" value="1"/>
</dbReference>
<dbReference type="PROSITE" id="PS50059">
    <property type="entry name" value="FKBP_PPIASE"/>
    <property type="match status" value="1"/>
</dbReference>
<dbReference type="GO" id="GO:0003755">
    <property type="term" value="F:peptidyl-prolyl cis-trans isomerase activity"/>
    <property type="evidence" value="ECO:0007669"/>
    <property type="project" value="UniProtKB-KW"/>
</dbReference>
<gene>
    <name evidence="10" type="ORF">METZ01_LOCUS237078</name>
</gene>
<evidence type="ECO:0000256" key="4">
    <source>
        <dbReference type="ARBA" id="ARBA00013194"/>
    </source>
</evidence>
<comment type="subcellular location">
    <subcellularLocation>
        <location evidence="2">Cytoplasm</location>
    </subcellularLocation>
</comment>
<evidence type="ECO:0000313" key="10">
    <source>
        <dbReference type="EMBL" id="SVB84224.1"/>
    </source>
</evidence>